<dbReference type="Pfam" id="PF23150">
    <property type="entry name" value="CFAP61_dimer"/>
    <property type="match status" value="1"/>
</dbReference>
<accession>K3WJG2</accession>
<reference evidence="8" key="3">
    <citation type="submission" date="2015-02" db="UniProtKB">
        <authorList>
            <consortium name="EnsemblProtists"/>
        </authorList>
    </citation>
    <scope>IDENTIFICATION</scope>
    <source>
        <strain evidence="8">DAOM BR144</strain>
    </source>
</reference>
<dbReference type="InterPro" id="IPR027417">
    <property type="entry name" value="P-loop_NTPase"/>
</dbReference>
<dbReference type="OMA" id="PDCESRG"/>
<evidence type="ECO:0000256" key="1">
    <source>
        <dbReference type="ARBA" id="ARBA00007220"/>
    </source>
</evidence>
<evidence type="ECO:0000259" key="7">
    <source>
        <dbReference type="Pfam" id="PF23150"/>
    </source>
</evidence>
<dbReference type="CDD" id="cd01428">
    <property type="entry name" value="ADK"/>
    <property type="match status" value="4"/>
</dbReference>
<dbReference type="NCBIfam" id="TIGR01351">
    <property type="entry name" value="adk"/>
    <property type="match status" value="4"/>
</dbReference>
<reference evidence="9" key="2">
    <citation type="submission" date="2010-04" db="EMBL/GenBank/DDBJ databases">
        <authorList>
            <person name="Buell R."/>
            <person name="Hamilton J."/>
            <person name="Hostetler J."/>
        </authorList>
    </citation>
    <scope>NUCLEOTIDE SEQUENCE [LARGE SCALE GENOMIC DNA]</scope>
    <source>
        <strain evidence="9">DAOM:BR144</strain>
    </source>
</reference>
<keyword evidence="2" id="KW-0808">Transferase</keyword>
<keyword evidence="3" id="KW-0547">Nucleotide-binding</keyword>
<reference evidence="9" key="1">
    <citation type="journal article" date="2010" name="Genome Biol.">
        <title>Genome sequence of the necrotrophic plant pathogen Pythium ultimum reveals original pathogenicity mechanisms and effector repertoire.</title>
        <authorList>
            <person name="Levesque C.A."/>
            <person name="Brouwer H."/>
            <person name="Cano L."/>
            <person name="Hamilton J.P."/>
            <person name="Holt C."/>
            <person name="Huitema E."/>
            <person name="Raffaele S."/>
            <person name="Robideau G.P."/>
            <person name="Thines M."/>
            <person name="Win J."/>
            <person name="Zerillo M.M."/>
            <person name="Beakes G.W."/>
            <person name="Boore J.L."/>
            <person name="Busam D."/>
            <person name="Dumas B."/>
            <person name="Ferriera S."/>
            <person name="Fuerstenberg S.I."/>
            <person name="Gachon C.M."/>
            <person name="Gaulin E."/>
            <person name="Govers F."/>
            <person name="Grenville-Briggs L."/>
            <person name="Horner N."/>
            <person name="Hostetler J."/>
            <person name="Jiang R.H."/>
            <person name="Johnson J."/>
            <person name="Krajaejun T."/>
            <person name="Lin H."/>
            <person name="Meijer H.J."/>
            <person name="Moore B."/>
            <person name="Morris P."/>
            <person name="Phuntmart V."/>
            <person name="Puiu D."/>
            <person name="Shetty J."/>
            <person name="Stajich J.E."/>
            <person name="Tripathy S."/>
            <person name="Wawra S."/>
            <person name="van West P."/>
            <person name="Whitty B.R."/>
            <person name="Coutinho P.M."/>
            <person name="Henrissat B."/>
            <person name="Martin F."/>
            <person name="Thomas P.D."/>
            <person name="Tyler B.M."/>
            <person name="De Vries R.P."/>
            <person name="Kamoun S."/>
            <person name="Yandell M."/>
            <person name="Tisserat N."/>
            <person name="Buell C.R."/>
        </authorList>
    </citation>
    <scope>NUCLEOTIDE SEQUENCE</scope>
    <source>
        <strain evidence="9">DAOM:BR144</strain>
    </source>
</reference>
<feature type="compositionally biased region" description="Low complexity" evidence="5">
    <location>
        <begin position="2429"/>
        <end position="2441"/>
    </location>
</feature>
<dbReference type="STRING" id="431595.K3WJG2"/>
<sequence length="2666" mass="294061">MEFIVRSCTDADEAQIEELHWPDATTQRRLFGLNHAGTLVETSFYSACAADPAPDGKLVAFAAFDDKVSANLARWPEVTEYLKKRLMFGRPHGCVLLSAYAQDELKIPHSMAITQLLYQLFTSKPEVGGVVLPVPVGVDLEELALFGQVFSCCDPISIGSNGLIFFYRSVRSDFIPSVFVRSAKDNDLEKLTPILEKYQMQTRLQDGASHKPWFDNHALTKAISNQDRHHACLVAHCVDNNKPQGVLACTDSIAADQVDEYAKLFGDMYRQGPITRSEELVAVENQRPPKIVICGPTGAGKGTQCGYLVDEFNMIHLSTGEMLRAHIQQGSPLGVKAQTYVGAGELVPDELIMSVIMERLAQDDCKTHGWVLDGFPRTEMQARVMASHHVIPDVVIVIDLADAEVLKRVAERIVDPHTGHSYHAEMSPPPAEIVHRVTRRVEDDESLVKKRIMHYRDNRGAVYEAFMKTSKIIHVDGARPKESIAKKLVRDIYHARGMRRPLKVRQPPKLIISGPPAGGKGTQCEWIVKAFQVVHLSTGDMLRAAIQENAPLGLAAKSFMEAGELVPDDLIIDLILNRLTKPDCMRKGWLLDGFPRTRTQALAMLAKGIIPDAMLILEVPDEDIVQRIAGRVLDPETGKTYHLTSNPPPTADIAARCVVRSDDNTETIRVRLQTYHDNCNEVMSAFASACEIVRVNGTQAIETIAEQFLAPIERCLLRNNCFAITMFDIDSEFESRAHLFLAQAFEKFLDKDCLLLRLPDGCNRPIISNGSRTLRGDTHLTTVARIQEQAANNGLVPHSGDKSHHHRKGHALAHSNDNKVVLYAFHRDELPFLNIGGAYLFDMDDEESLVREASPVIVKGLGVRGIGRVVKAWSAKCWYGLKSIGHGGSSSGSKAETKHTTLGGGPNSTGRQECTMERSYVIRRSVDSDHNDVMDVEFPDKNDRKTYFGRVLVSSVIETSFLSLTATDPNRPDRILGFAAFDSKPPGEIGDQAMYHAYLQSKYDLPQASTWLFLTYFAQRQSSASVRAPVLKHLLHTLYCTLPMRQRVLLVLPLAVDLEIESNFNKFFEKIALLPSDGYSSPQAAKSVDLFEKFTVYQSKRTDLLPSLHVRKARVEDHDDLEPILKAQSERVVGAFGDYFLAELIHSQDNNNMCLVAQVGNDSATDRAIGLAALSDELDVATLQNSFELAPYNNLVPSSIDPIGRSAATKITPPRLIICGPPAGGKGTQCELLVDAFGVVHLSTGDMLRAAIQVNSPLGNAAKGCMEAGELVPDELIINVILDRLQHDDCQTHGWLLDGFPRTANQAQAMIAHGILPDAVIVLDVPDEEVVKRISGRRIDPETGKTYHLEFNPPPANDAALRARLIQRSDDTEATIRNRLVNFHANCDAVVHSFAATSIVIRVNGMQNKNVIAQAISDDVRSHKNAQLFQLLVRKGKCAPPKLIIAGPPAGGKGTQCELLVEHFDVVHLSTGDMLRASIQAGAPLGMKAKSYMEAGELVPDELIIDVILERVQQSDCARRGWLLDGFPRTATQARAMLTRGVIPDCVLVLDVPDAEVVSRISGRRVDPATGRTYHVEFNPPPPEVHDRVIQRSDDNEETVKNRLEKFHENSDAVLDAFSASDRGHHHHVQVVRCDGMQPKQLICQAFTAPIYQRMLEVEAKYQALGGWSKLEVEEARANCFAITLFCMDARYEYGAMDLLVYAFAAFPEKDFCLLTLPTTSPEPSFLECFTCAPAKPKSTFTHVLYLLHRNTISFLRPACGADEGSVLQPVTLSVHRYLSPATSSQDRVSDDDLAPILHTADPTTRTAFQQAIVTANEESDIDVDENPKNIVFVVKANDVVVGIASLTRNHDFASVLKNHFDLESFLLLPYHRSKDQAIVDQFLLNPIFYACTRYILEEIMRIFRKTCLFYQVPTLGTKATNKSHRRATISPIVHEFVLAPPRRSIEISGDEVAQYPDDAEKVQQNANYDTFALFAISRKLLSEPKLVANQRIVVVGASDTAFTLLQRLLSVPYLRFTNITLISPNGMDIADMGLPDPIASTSLTTAAATPHPSDFARRSLFSRKEIDQFSLHTHIRVIASRVVQIDRLAKAVLLMDGSCLPYDYLVLTTGLQDGTATSLGRLPMFDGDIYRPANIPPTMVALHDVSTSQRLHEQLLHEETDALQKKPIIVYGSSLFTLQVIQNLLIRGVDGSRIVHISPARDSIFEDVDIRAEMDKEYTKHGITVHYYSKIVHLVADAHTHALEGVHIVPTSATAFGHYAPLHGNTVLHHSASSHSPHGQTSHAFSGHAPHAPHASNGHNGGSVSSPPPTVIPCGWLLCSQQNDADYDIFRAINESGLVYDGRLVVNGHMCTTDPHILAAGSLCRFSRRFIHTKLHEHYSVKECGEILAASVLRILDPLTAGHQQSDQHGALTARDALTALKGLSNSSSGASLSSGASSSPTPTGAPAVIPPPEMHMPVIKAAIILGGKHYMQISVPSLTNTLSLQTLPTKSMATASSDALVNRYTCLLFDDFGVLNRLEYLGHDHIEVSNLQCVVGMHESYLNSAISSFSNSYVTDWIAFFHQKWTTALYHDRFHEFCVRLNGFLKKDDGVCQLVEDVSKFFSETGDTKGAAAMAQVRVGRGGDALVPSTKRLIESQLLEFLSTNRDILNMYLLPRAAASGKKK</sequence>
<keyword evidence="4" id="KW-0418">Kinase</keyword>
<dbReference type="InterPro" id="IPR032151">
    <property type="entry name" value="CFAP61_N"/>
</dbReference>
<dbReference type="SUPFAM" id="SSF57774">
    <property type="entry name" value="Microbial and mitochondrial ADK, insert 'zinc finger' domain"/>
    <property type="match status" value="2"/>
</dbReference>
<dbReference type="InterPro" id="IPR038884">
    <property type="entry name" value="CFAP61"/>
</dbReference>
<evidence type="ECO:0000256" key="3">
    <source>
        <dbReference type="ARBA" id="ARBA00022741"/>
    </source>
</evidence>
<dbReference type="eggNOG" id="KOG3078">
    <property type="taxonomic scope" value="Eukaryota"/>
</dbReference>
<feature type="domain" description="Cilia- and flagella-associated protein 61 N-terminal" evidence="6">
    <location>
        <begin position="928"/>
        <end position="1196"/>
    </location>
</feature>
<keyword evidence="9" id="KW-1185">Reference proteome</keyword>
<evidence type="ECO:0000256" key="2">
    <source>
        <dbReference type="ARBA" id="ARBA00022679"/>
    </source>
</evidence>
<evidence type="ECO:0000256" key="4">
    <source>
        <dbReference type="ARBA" id="ARBA00022777"/>
    </source>
</evidence>
<dbReference type="Gene3D" id="3.40.50.300">
    <property type="entry name" value="P-loop containing nucleotide triphosphate hydrolases"/>
    <property type="match status" value="4"/>
</dbReference>
<dbReference type="Proteomes" id="UP000019132">
    <property type="component" value="Unassembled WGS sequence"/>
</dbReference>
<dbReference type="Pfam" id="PF16092">
    <property type="entry name" value="CFAP61_N"/>
    <property type="match status" value="1"/>
</dbReference>
<evidence type="ECO:0008006" key="10">
    <source>
        <dbReference type="Google" id="ProtNLM"/>
    </source>
</evidence>
<evidence type="ECO:0000256" key="5">
    <source>
        <dbReference type="SAM" id="MobiDB-lite"/>
    </source>
</evidence>
<dbReference type="HAMAP" id="MF_00235">
    <property type="entry name" value="Adenylate_kinase_Adk"/>
    <property type="match status" value="4"/>
</dbReference>
<dbReference type="EMBL" id="GL376564">
    <property type="status" value="NOT_ANNOTATED_CDS"/>
    <property type="molecule type" value="Genomic_DNA"/>
</dbReference>
<dbReference type="PANTHER" id="PTHR21178:SF8">
    <property type="entry name" value="CILIA- AND FLAGELLA-ASSOCIATED PROTEIN 61"/>
    <property type="match status" value="1"/>
</dbReference>
<feature type="region of interest" description="Disordered" evidence="5">
    <location>
        <begin position="2268"/>
        <end position="2307"/>
    </location>
</feature>
<dbReference type="InterPro" id="IPR000850">
    <property type="entry name" value="Adenylat/UMP-CMP_kin"/>
</dbReference>
<comment type="similarity">
    <text evidence="1">Belongs to the adenylate kinase family.</text>
</comment>
<dbReference type="PRINTS" id="PR00094">
    <property type="entry name" value="ADENYLTKNASE"/>
</dbReference>
<dbReference type="VEuPathDB" id="FungiDB:PYU1_G005093"/>
<dbReference type="PANTHER" id="PTHR21178">
    <property type="entry name" value="CILIA- AND FLAGELLA-ASSOCIATED PROTEIN 61"/>
    <property type="match status" value="1"/>
</dbReference>
<feature type="region of interest" description="Disordered" evidence="5">
    <location>
        <begin position="2429"/>
        <end position="2452"/>
    </location>
</feature>
<evidence type="ECO:0000313" key="8">
    <source>
        <dbReference type="EnsemblProtists" id="PYU1_T005104"/>
    </source>
</evidence>
<dbReference type="InterPro" id="IPR036188">
    <property type="entry name" value="FAD/NAD-bd_sf"/>
</dbReference>
<dbReference type="Gene3D" id="3.50.50.60">
    <property type="entry name" value="FAD/NAD(P)-binding domain"/>
    <property type="match status" value="2"/>
</dbReference>
<dbReference type="PROSITE" id="PS00113">
    <property type="entry name" value="ADENYLATE_KINASE"/>
    <property type="match status" value="4"/>
</dbReference>
<protein>
    <recommendedName>
        <fullName evidence="10">Cilia- and flagella-associated protein 61 N-terminal domain-containing protein</fullName>
    </recommendedName>
</protein>
<feature type="region of interest" description="Disordered" evidence="5">
    <location>
        <begin position="886"/>
        <end position="910"/>
    </location>
</feature>
<proteinExistence type="inferred from homology"/>
<dbReference type="Pfam" id="PF00406">
    <property type="entry name" value="ADK"/>
    <property type="match status" value="4"/>
</dbReference>
<dbReference type="InParanoid" id="K3WJG2"/>
<dbReference type="HOGENOM" id="CLU_227700_0_0_1"/>
<dbReference type="GO" id="GO:0005524">
    <property type="term" value="F:ATP binding"/>
    <property type="evidence" value="ECO:0007669"/>
    <property type="project" value="InterPro"/>
</dbReference>
<evidence type="ECO:0000259" key="6">
    <source>
        <dbReference type="Pfam" id="PF16092"/>
    </source>
</evidence>
<name>K3WJG2_GLOUD</name>
<feature type="domain" description="CFAP61 dimerisation" evidence="7">
    <location>
        <begin position="2454"/>
        <end position="2571"/>
    </location>
</feature>
<dbReference type="SUPFAM" id="SSF51905">
    <property type="entry name" value="FAD/NAD(P)-binding domain"/>
    <property type="match status" value="1"/>
</dbReference>
<dbReference type="EnsemblProtists" id="PYU1_T005104">
    <property type="protein sequence ID" value="PYU1_T005104"/>
    <property type="gene ID" value="PYU1_G005093"/>
</dbReference>
<dbReference type="InterPro" id="IPR036193">
    <property type="entry name" value="ADK_active_lid_dom_sf"/>
</dbReference>
<dbReference type="InterPro" id="IPR006259">
    <property type="entry name" value="Adenyl_kin_sub"/>
</dbReference>
<dbReference type="GO" id="GO:0004017">
    <property type="term" value="F:AMP kinase activity"/>
    <property type="evidence" value="ECO:0007669"/>
    <property type="project" value="InterPro"/>
</dbReference>
<dbReference type="InterPro" id="IPR056299">
    <property type="entry name" value="CFAP61_dimer"/>
</dbReference>
<dbReference type="InterPro" id="IPR033690">
    <property type="entry name" value="Adenylat_kinase_CS"/>
</dbReference>
<dbReference type="SUPFAM" id="SSF52540">
    <property type="entry name" value="P-loop containing nucleoside triphosphate hydrolases"/>
    <property type="match status" value="4"/>
</dbReference>
<evidence type="ECO:0000313" key="9">
    <source>
        <dbReference type="Proteomes" id="UP000019132"/>
    </source>
</evidence>
<feature type="compositionally biased region" description="Polar residues" evidence="5">
    <location>
        <begin position="2272"/>
        <end position="2285"/>
    </location>
</feature>
<organism evidence="8 9">
    <name type="scientific">Globisporangium ultimum (strain ATCC 200006 / CBS 805.95 / DAOM BR144)</name>
    <name type="common">Pythium ultimum</name>
    <dbReference type="NCBI Taxonomy" id="431595"/>
    <lineage>
        <taxon>Eukaryota</taxon>
        <taxon>Sar</taxon>
        <taxon>Stramenopiles</taxon>
        <taxon>Oomycota</taxon>
        <taxon>Peronosporomycetes</taxon>
        <taxon>Pythiales</taxon>
        <taxon>Pythiaceae</taxon>
        <taxon>Globisporangium</taxon>
    </lineage>
</organism>